<dbReference type="SUPFAM" id="SSF56176">
    <property type="entry name" value="FAD-binding/transporter-associated domain-like"/>
    <property type="match status" value="1"/>
</dbReference>
<dbReference type="Pfam" id="PF03450">
    <property type="entry name" value="CO_deh_flav_C"/>
    <property type="match status" value="1"/>
</dbReference>
<dbReference type="Gene3D" id="3.30.43.10">
    <property type="entry name" value="Uridine Diphospho-n-acetylenolpyruvylglucosamine Reductase, domain 2"/>
    <property type="match status" value="1"/>
</dbReference>
<dbReference type="InterPro" id="IPR036683">
    <property type="entry name" value="CO_DH_flav_C_dom_sf"/>
</dbReference>
<dbReference type="GO" id="GO:0071949">
    <property type="term" value="F:FAD binding"/>
    <property type="evidence" value="ECO:0007669"/>
    <property type="project" value="InterPro"/>
</dbReference>
<keyword evidence="6" id="KW-1185">Reference proteome</keyword>
<accession>A0AAE4ATC8</accession>
<dbReference type="InterPro" id="IPR016169">
    <property type="entry name" value="FAD-bd_PCMH_sub2"/>
</dbReference>
<organism evidence="5 6">
    <name type="scientific">Amorphus orientalis</name>
    <dbReference type="NCBI Taxonomy" id="649198"/>
    <lineage>
        <taxon>Bacteria</taxon>
        <taxon>Pseudomonadati</taxon>
        <taxon>Pseudomonadota</taxon>
        <taxon>Alphaproteobacteria</taxon>
        <taxon>Hyphomicrobiales</taxon>
        <taxon>Amorphaceae</taxon>
        <taxon>Amorphus</taxon>
    </lineage>
</organism>
<evidence type="ECO:0000256" key="2">
    <source>
        <dbReference type="ARBA" id="ARBA00022827"/>
    </source>
</evidence>
<dbReference type="InterPro" id="IPR002346">
    <property type="entry name" value="Mopterin_DH_FAD-bd"/>
</dbReference>
<dbReference type="PANTHER" id="PTHR42659">
    <property type="entry name" value="XANTHINE DEHYDROGENASE SUBUNIT C-RELATED"/>
    <property type="match status" value="1"/>
</dbReference>
<dbReference type="SUPFAM" id="SSF55447">
    <property type="entry name" value="CO dehydrogenase flavoprotein C-terminal domain-like"/>
    <property type="match status" value="1"/>
</dbReference>
<evidence type="ECO:0000259" key="4">
    <source>
        <dbReference type="PROSITE" id="PS51387"/>
    </source>
</evidence>
<dbReference type="InterPro" id="IPR005107">
    <property type="entry name" value="CO_DH_flav_C"/>
</dbReference>
<reference evidence="5" key="1">
    <citation type="submission" date="2023-07" db="EMBL/GenBank/DDBJ databases">
        <title>Genomic Encyclopedia of Type Strains, Phase IV (KMG-IV): sequencing the most valuable type-strain genomes for metagenomic binning, comparative biology and taxonomic classification.</title>
        <authorList>
            <person name="Goeker M."/>
        </authorList>
    </citation>
    <scope>NUCLEOTIDE SEQUENCE</scope>
    <source>
        <strain evidence="5">DSM 21202</strain>
    </source>
</reference>
<keyword evidence="1" id="KW-0285">Flavoprotein</keyword>
<keyword evidence="3 5" id="KW-0560">Oxidoreductase</keyword>
<proteinExistence type="predicted"/>
<dbReference type="InterPro" id="IPR051312">
    <property type="entry name" value="Diverse_Substr_Oxidored"/>
</dbReference>
<gene>
    <name evidence="5" type="ORF">J2S73_002462</name>
</gene>
<name>A0AAE4ATC8_9HYPH</name>
<dbReference type="Pfam" id="PF00941">
    <property type="entry name" value="FAD_binding_5"/>
    <property type="match status" value="1"/>
</dbReference>
<feature type="domain" description="FAD-binding PCMH-type" evidence="4">
    <location>
        <begin position="1"/>
        <end position="178"/>
    </location>
</feature>
<dbReference type="Gene3D" id="3.30.390.50">
    <property type="entry name" value="CO dehydrogenase flavoprotein, C-terminal domain"/>
    <property type="match status" value="1"/>
</dbReference>
<dbReference type="PANTHER" id="PTHR42659:SF2">
    <property type="entry name" value="XANTHINE DEHYDROGENASE SUBUNIT C-RELATED"/>
    <property type="match status" value="1"/>
</dbReference>
<dbReference type="InterPro" id="IPR016166">
    <property type="entry name" value="FAD-bd_PCMH"/>
</dbReference>
<dbReference type="RefSeq" id="WP_306885832.1">
    <property type="nucleotide sequence ID" value="NZ_JAUSUL010000002.1"/>
</dbReference>
<dbReference type="EC" id="1.2.7.4" evidence="5"/>
<dbReference type="GO" id="GO:0043885">
    <property type="term" value="F:anaerobic carbon-monoxide dehydrogenase activity"/>
    <property type="evidence" value="ECO:0007669"/>
    <property type="project" value="UniProtKB-EC"/>
</dbReference>
<sequence length="285" mass="30689">MKPAAFTYLAPRTIDEALSQLADAGGDARILAGGQSLVPAMAYRLAQPSILVDVNGLTDAPPLAEEDGRLEIGPLVRHQDLRRLSPQRPLGALLSSMAEKVGPWPVRCRGTFCGSLAQADPASEWALAVVALDVNLTLESRQDGPRSVPASEFFAGVMATTAREDEMMTAATIAELPGATRWGFSEFGRRTGDYATVLALALYELKGGRMTRVRIATGGAEAVPRRLSEVEEALEGSAPSKPRFLQAAELAAEIIDPLEDYQADALYRRDLVRSMVLRALQQTTR</sequence>
<dbReference type="Gene3D" id="3.30.465.10">
    <property type="match status" value="1"/>
</dbReference>
<protein>
    <submittedName>
        <fullName evidence="5">Carbon-monoxide dehydrogenase medium subunit</fullName>
        <ecNumber evidence="5">1.2.7.4</ecNumber>
    </submittedName>
</protein>
<evidence type="ECO:0000313" key="5">
    <source>
        <dbReference type="EMBL" id="MDQ0316005.1"/>
    </source>
</evidence>
<keyword evidence="2" id="KW-0274">FAD</keyword>
<evidence type="ECO:0000256" key="1">
    <source>
        <dbReference type="ARBA" id="ARBA00022630"/>
    </source>
</evidence>
<evidence type="ECO:0000313" key="6">
    <source>
        <dbReference type="Proteomes" id="UP001229244"/>
    </source>
</evidence>
<comment type="caution">
    <text evidence="5">The sequence shown here is derived from an EMBL/GenBank/DDBJ whole genome shotgun (WGS) entry which is preliminary data.</text>
</comment>
<evidence type="ECO:0000256" key="3">
    <source>
        <dbReference type="ARBA" id="ARBA00023002"/>
    </source>
</evidence>
<dbReference type="Proteomes" id="UP001229244">
    <property type="component" value="Unassembled WGS sequence"/>
</dbReference>
<dbReference type="SMART" id="SM01092">
    <property type="entry name" value="CO_deh_flav_C"/>
    <property type="match status" value="1"/>
</dbReference>
<dbReference type="EMBL" id="JAUSUL010000002">
    <property type="protein sequence ID" value="MDQ0316005.1"/>
    <property type="molecule type" value="Genomic_DNA"/>
</dbReference>
<dbReference type="PROSITE" id="PS51387">
    <property type="entry name" value="FAD_PCMH"/>
    <property type="match status" value="1"/>
</dbReference>
<dbReference type="AlphaFoldDB" id="A0AAE4ATC8"/>
<dbReference type="InterPro" id="IPR036318">
    <property type="entry name" value="FAD-bd_PCMH-like_sf"/>
</dbReference>
<dbReference type="InterPro" id="IPR016167">
    <property type="entry name" value="FAD-bd_PCMH_sub1"/>
</dbReference>